<dbReference type="HOGENOM" id="CLU_085664_0_0_5"/>
<keyword evidence="4" id="KW-1185">Reference proteome</keyword>
<proteinExistence type="predicted"/>
<comment type="caution">
    <text evidence="3">The sequence shown here is derived from an EMBL/GenBank/DDBJ whole genome shotgun (WGS) entry which is preliminary data.</text>
</comment>
<dbReference type="InterPro" id="IPR051785">
    <property type="entry name" value="MMCE/EMCE_epimerase"/>
</dbReference>
<dbReference type="PANTHER" id="PTHR43048">
    <property type="entry name" value="METHYLMALONYL-COA EPIMERASE"/>
    <property type="match status" value="1"/>
</dbReference>
<evidence type="ECO:0000313" key="4">
    <source>
        <dbReference type="Proteomes" id="UP000001095"/>
    </source>
</evidence>
<dbReference type="GO" id="GO:0046872">
    <property type="term" value="F:metal ion binding"/>
    <property type="evidence" value="ECO:0007669"/>
    <property type="project" value="UniProtKB-KW"/>
</dbReference>
<dbReference type="PROSITE" id="PS51819">
    <property type="entry name" value="VOC"/>
    <property type="match status" value="2"/>
</dbReference>
<evidence type="ECO:0000313" key="3">
    <source>
        <dbReference type="EMBL" id="EKS40211.1"/>
    </source>
</evidence>
<dbReference type="InterPro" id="IPR025870">
    <property type="entry name" value="Glyoxalase-like_dom"/>
</dbReference>
<reference evidence="3 4" key="1">
    <citation type="submission" date="2012-04" db="EMBL/GenBank/DDBJ databases">
        <title>The Genome Sequence of Afipia clevelandensis ATCC 49720.</title>
        <authorList>
            <consortium name="The Broad Institute Genome Sequencing Platform"/>
            <person name="Earl A."/>
            <person name="Ward D."/>
            <person name="Feldgarden M."/>
            <person name="Gevers D."/>
            <person name="Huys G."/>
            <person name="Walker B."/>
            <person name="Young S.K."/>
            <person name="Zeng Q."/>
            <person name="Gargeya S."/>
            <person name="Fitzgerald M."/>
            <person name="Haas B."/>
            <person name="Abouelleil A."/>
            <person name="Alvarado L."/>
            <person name="Arachchi H.M."/>
            <person name="Berlin A."/>
            <person name="Chapman S.B."/>
            <person name="Goldberg J."/>
            <person name="Griggs A."/>
            <person name="Gujja S."/>
            <person name="Hansen M."/>
            <person name="Howarth C."/>
            <person name="Imamovic A."/>
            <person name="Larimer J."/>
            <person name="McCowen C."/>
            <person name="Montmayeur A."/>
            <person name="Murphy C."/>
            <person name="Neiman D."/>
            <person name="Pearson M."/>
            <person name="Priest M."/>
            <person name="Roberts A."/>
            <person name="Saif S."/>
            <person name="Shea T."/>
            <person name="Sisk P."/>
            <person name="Sykes S."/>
            <person name="Wortman J."/>
            <person name="Nusbaum C."/>
            <person name="Birren B."/>
        </authorList>
    </citation>
    <scope>NUCLEOTIDE SEQUENCE [LARGE SCALE GENOMIC DNA]</scope>
    <source>
        <strain evidence="3 4">ATCC 49720</strain>
    </source>
</reference>
<dbReference type="Gene3D" id="3.10.180.10">
    <property type="entry name" value="2,3-Dihydroxybiphenyl 1,2-Dioxygenase, domain 1"/>
    <property type="match status" value="2"/>
</dbReference>
<dbReference type="AlphaFoldDB" id="K8PF83"/>
<dbReference type="Pfam" id="PF13468">
    <property type="entry name" value="Glyoxalase_3"/>
    <property type="match status" value="1"/>
</dbReference>
<dbReference type="InterPro" id="IPR029068">
    <property type="entry name" value="Glyas_Bleomycin-R_OHBP_Dase"/>
</dbReference>
<dbReference type="PATRIC" id="fig|883079.3.peg.679"/>
<keyword evidence="1" id="KW-0479">Metal-binding</keyword>
<dbReference type="CDD" id="cd06587">
    <property type="entry name" value="VOC"/>
    <property type="match status" value="1"/>
</dbReference>
<evidence type="ECO:0000259" key="2">
    <source>
        <dbReference type="PROSITE" id="PS51819"/>
    </source>
</evidence>
<dbReference type="GO" id="GO:0004493">
    <property type="term" value="F:methylmalonyl-CoA epimerase activity"/>
    <property type="evidence" value="ECO:0007669"/>
    <property type="project" value="TreeGrafter"/>
</dbReference>
<organism evidence="3 4">
    <name type="scientific">Afipia clevelandensis ATCC 49720</name>
    <dbReference type="NCBI Taxonomy" id="883079"/>
    <lineage>
        <taxon>Bacteria</taxon>
        <taxon>Pseudomonadati</taxon>
        <taxon>Pseudomonadota</taxon>
        <taxon>Alphaproteobacteria</taxon>
        <taxon>Hyphomicrobiales</taxon>
        <taxon>Nitrobacteraceae</taxon>
        <taxon>Afipia</taxon>
    </lineage>
</organism>
<sequence length="285" mass="30880">MIIGLDHAVILVRDIEAGVAGYQTLLGCAPAWRAESNGAASAIFTLDNTSVELMAPSGEGDAADRVRAALDKQGEGLASLAFAVDDIAKAYHRLTRLGLAPEEIGEGSSTDLESGRTLTWKRTRASAESTHGIRLFFLQRNERFARSKETASAAVSMLDHLVIATPDPDRTAALYGARLGLDMKLDRTIPAIGTRFLFFRTGGLVFEIIHRLKDGRGDGPDKIYGVSWRVADVEATRKRLQEAGLEVSEVREGRKPGTRVFTVRTGTFGVPTIVIEQGQRDADDN</sequence>
<dbReference type="EMBL" id="AGWY01000003">
    <property type="protein sequence ID" value="EKS40211.1"/>
    <property type="molecule type" value="Genomic_DNA"/>
</dbReference>
<dbReference type="GO" id="GO:0046491">
    <property type="term" value="P:L-methylmalonyl-CoA metabolic process"/>
    <property type="evidence" value="ECO:0007669"/>
    <property type="project" value="TreeGrafter"/>
</dbReference>
<gene>
    <name evidence="3" type="ORF">HMPREF9696_00662</name>
</gene>
<dbReference type="PANTHER" id="PTHR43048:SF3">
    <property type="entry name" value="METHYLMALONYL-COA EPIMERASE, MITOCHONDRIAL"/>
    <property type="match status" value="1"/>
</dbReference>
<name>K8PF83_9BRAD</name>
<dbReference type="OrthoDB" id="4373689at2"/>
<dbReference type="RefSeq" id="WP_002711528.1">
    <property type="nucleotide sequence ID" value="NZ_KB375281.1"/>
</dbReference>
<dbReference type="InterPro" id="IPR037523">
    <property type="entry name" value="VOC_core"/>
</dbReference>
<evidence type="ECO:0000256" key="1">
    <source>
        <dbReference type="ARBA" id="ARBA00022723"/>
    </source>
</evidence>
<dbReference type="SUPFAM" id="SSF54593">
    <property type="entry name" value="Glyoxalase/Bleomycin resistance protein/Dihydroxybiphenyl dioxygenase"/>
    <property type="match status" value="1"/>
</dbReference>
<dbReference type="Proteomes" id="UP000001095">
    <property type="component" value="Unassembled WGS sequence"/>
</dbReference>
<feature type="domain" description="VOC" evidence="2">
    <location>
        <begin position="4"/>
        <end position="140"/>
    </location>
</feature>
<accession>K8PF83</accession>
<feature type="domain" description="VOC" evidence="2">
    <location>
        <begin position="157"/>
        <end position="285"/>
    </location>
</feature>
<protein>
    <recommendedName>
        <fullName evidence="2">VOC domain-containing protein</fullName>
    </recommendedName>
</protein>
<dbReference type="Pfam" id="PF13669">
    <property type="entry name" value="Glyoxalase_4"/>
    <property type="match status" value="1"/>
</dbReference>